<dbReference type="EMBL" id="AGSN01000071">
    <property type="protein sequence ID" value="EHH12699.1"/>
    <property type="molecule type" value="Genomic_DNA"/>
</dbReference>
<dbReference type="Gene3D" id="3.40.50.300">
    <property type="entry name" value="P-loop containing nucleotide triphosphate hydrolases"/>
    <property type="match status" value="1"/>
</dbReference>
<dbReference type="SUPFAM" id="SSF52540">
    <property type="entry name" value="P-loop containing nucleoside triphosphate hydrolases"/>
    <property type="match status" value="1"/>
</dbReference>
<organism evidence="3 4">
    <name type="scientific">Mesorhizobium amorphae CCNWGS0123</name>
    <dbReference type="NCBI Taxonomy" id="1082933"/>
    <lineage>
        <taxon>Bacteria</taxon>
        <taxon>Pseudomonadati</taxon>
        <taxon>Pseudomonadota</taxon>
        <taxon>Alphaproteobacteria</taxon>
        <taxon>Hyphomicrobiales</taxon>
        <taxon>Phyllobacteriaceae</taxon>
        <taxon>Mesorhizobium</taxon>
    </lineage>
</organism>
<dbReference type="InterPro" id="IPR011009">
    <property type="entry name" value="Kinase-like_dom_sf"/>
</dbReference>
<dbReference type="OrthoDB" id="9810277at2"/>
<name>G6Y6K9_9HYPH</name>
<evidence type="ECO:0000313" key="3">
    <source>
        <dbReference type="EMBL" id="EHH12699.1"/>
    </source>
</evidence>
<dbReference type="SUPFAM" id="SSF56112">
    <property type="entry name" value="Protein kinase-like (PK-like)"/>
    <property type="match status" value="1"/>
</dbReference>
<evidence type="ECO:0000259" key="2">
    <source>
        <dbReference type="Pfam" id="PF01636"/>
    </source>
</evidence>
<evidence type="ECO:0000313" key="4">
    <source>
        <dbReference type="Proteomes" id="UP000002949"/>
    </source>
</evidence>
<dbReference type="KEGG" id="mamo:A6B35_08400"/>
<dbReference type="PANTHER" id="PTHR43883">
    <property type="entry name" value="SLR0207 PROTEIN"/>
    <property type="match status" value="1"/>
</dbReference>
<dbReference type="eggNOG" id="COG0645">
    <property type="taxonomic scope" value="Bacteria"/>
</dbReference>
<dbReference type="Pfam" id="PF13671">
    <property type="entry name" value="AAA_33"/>
    <property type="match status" value="1"/>
</dbReference>
<keyword evidence="4" id="KW-1185">Reference proteome</keyword>
<feature type="domain" description="Aminoglycoside phosphotransferase" evidence="2">
    <location>
        <begin position="191"/>
        <end position="270"/>
    </location>
</feature>
<accession>G6Y6K9</accession>
<dbReference type="InterPro" id="IPR052732">
    <property type="entry name" value="Cell-binding_unc_protein"/>
</dbReference>
<dbReference type="eggNOG" id="COG2187">
    <property type="taxonomic scope" value="Bacteria"/>
</dbReference>
<dbReference type="Gene3D" id="3.90.1200.10">
    <property type="match status" value="1"/>
</dbReference>
<dbReference type="AlphaFoldDB" id="G6Y6K9"/>
<dbReference type="Proteomes" id="UP000002949">
    <property type="component" value="Unassembled WGS sequence"/>
</dbReference>
<dbReference type="PATRIC" id="fig|1082933.3.peg.1499"/>
<reference evidence="3 4" key="1">
    <citation type="journal article" date="2012" name="J. Bacteriol.">
        <title>Draft Genome Sequence of Plant Growth-Promoting Rhizobium Mesorhizobium amorphae, Isolated from Zinc-Lead Mine Tailings.</title>
        <authorList>
            <person name="Hao X."/>
            <person name="Lin Y."/>
            <person name="Johnstone L."/>
            <person name="Baltrus D.A."/>
            <person name="Miller S.J."/>
            <person name="Wei G."/>
            <person name="Rensing C."/>
        </authorList>
    </citation>
    <scope>NUCLEOTIDE SEQUENCE [LARGE SCALE GENOMIC DNA]</scope>
    <source>
        <strain evidence="3 4">CCNWGS0123</strain>
    </source>
</reference>
<gene>
    <name evidence="3" type="ORF">MEA186_07869</name>
</gene>
<evidence type="ECO:0000256" key="1">
    <source>
        <dbReference type="SAM" id="MobiDB-lite"/>
    </source>
</evidence>
<dbReference type="RefSeq" id="WP_006201029.1">
    <property type="nucleotide sequence ID" value="NZ_AGSN01000071.1"/>
</dbReference>
<dbReference type="STRING" id="1082933.A6B35_08400"/>
<dbReference type="PANTHER" id="PTHR43883:SF1">
    <property type="entry name" value="GLUCONOKINASE"/>
    <property type="match status" value="1"/>
</dbReference>
<proteinExistence type="predicted"/>
<protein>
    <recommendedName>
        <fullName evidence="2">Aminoglycoside phosphotransferase domain-containing protein</fullName>
    </recommendedName>
</protein>
<sequence>MIVENQEAVVALLLDPATHGESGPVEAIETHISRIYLVGEHAYKMKRAVKLPYVDFSTPALRLAACEKEVELNSKTAPGLYLGVRRITREAAGRLTLDGSGALVDAVIEMVRFDQSKLLDRMAVGRELTPALMTSTARMIVHYHRGVPEIRDGSGASNLAGVLDINEAGFATSHVFGKAEVETFAEAFRVALARHSGLLDRRGAAGKIRRCHGDLHLRNICLFDGEPRLFDCIEFNDQIATVDVLYDLAFLLMDLWHRGFPELANLVMNRYLDEADDEDGFVLLPFFMGIRAAVRAHVTATQVEEGSAYTDKLIAEARSYFELAQELLREKPPCLIAIGGLSGSGKTTVAEALAPRIGAPPGARIVESDRIRKAMYGVPAETRLPDKAYRPGVSERVYRQMAWRAGLILSEGGSVVADAVFDRPADRSRMETAASDRGVAFSGFWLQADPLVLWQRVSERKGGPSDATIDILSQQLQRNATQSSWRKITADRKLADIVAELRGFSEGDASEPGLPPSLSLVTAAG</sequence>
<dbReference type="InterPro" id="IPR027417">
    <property type="entry name" value="P-loop_NTPase"/>
</dbReference>
<feature type="region of interest" description="Disordered" evidence="1">
    <location>
        <begin position="505"/>
        <end position="525"/>
    </location>
</feature>
<dbReference type="InterPro" id="IPR002575">
    <property type="entry name" value="Aminoglycoside_PTrfase"/>
</dbReference>
<dbReference type="Pfam" id="PF01636">
    <property type="entry name" value="APH"/>
    <property type="match status" value="1"/>
</dbReference>